<dbReference type="InterPro" id="IPR027443">
    <property type="entry name" value="IPNS-like_sf"/>
</dbReference>
<gene>
    <name evidence="2" type="ORF">KSP39_PZI016678</name>
</gene>
<dbReference type="Proteomes" id="UP001418222">
    <property type="component" value="Unassembled WGS sequence"/>
</dbReference>
<evidence type="ECO:0000313" key="2">
    <source>
        <dbReference type="EMBL" id="KAK8931338.1"/>
    </source>
</evidence>
<comment type="caution">
    <text evidence="2">The sequence shown here is derived from an EMBL/GenBank/DDBJ whole genome shotgun (WGS) entry which is preliminary data.</text>
</comment>
<dbReference type="Gene3D" id="2.60.120.330">
    <property type="entry name" value="B-lactam Antibiotic, Isopenicillin N Synthase, Chain"/>
    <property type="match status" value="1"/>
</dbReference>
<feature type="compositionally biased region" description="Basic and acidic residues" evidence="1">
    <location>
        <begin position="182"/>
        <end position="193"/>
    </location>
</feature>
<reference evidence="2 3" key="1">
    <citation type="journal article" date="2022" name="Nat. Plants">
        <title>Genomes of leafy and leafless Platanthera orchids illuminate the evolution of mycoheterotrophy.</title>
        <authorList>
            <person name="Li M.H."/>
            <person name="Liu K.W."/>
            <person name="Li Z."/>
            <person name="Lu H.C."/>
            <person name="Ye Q.L."/>
            <person name="Zhang D."/>
            <person name="Wang J.Y."/>
            <person name="Li Y.F."/>
            <person name="Zhong Z.M."/>
            <person name="Liu X."/>
            <person name="Yu X."/>
            <person name="Liu D.K."/>
            <person name="Tu X.D."/>
            <person name="Liu B."/>
            <person name="Hao Y."/>
            <person name="Liao X.Y."/>
            <person name="Jiang Y.T."/>
            <person name="Sun W.H."/>
            <person name="Chen J."/>
            <person name="Chen Y.Q."/>
            <person name="Ai Y."/>
            <person name="Zhai J.W."/>
            <person name="Wu S.S."/>
            <person name="Zhou Z."/>
            <person name="Hsiao Y.Y."/>
            <person name="Wu W.L."/>
            <person name="Chen Y.Y."/>
            <person name="Lin Y.F."/>
            <person name="Hsu J.L."/>
            <person name="Li C.Y."/>
            <person name="Wang Z.W."/>
            <person name="Zhao X."/>
            <person name="Zhong W.Y."/>
            <person name="Ma X.K."/>
            <person name="Ma L."/>
            <person name="Huang J."/>
            <person name="Chen G.Z."/>
            <person name="Huang M.Z."/>
            <person name="Huang L."/>
            <person name="Peng D.H."/>
            <person name="Luo Y.B."/>
            <person name="Zou S.Q."/>
            <person name="Chen S.P."/>
            <person name="Lan S."/>
            <person name="Tsai W.C."/>
            <person name="Van de Peer Y."/>
            <person name="Liu Z.J."/>
        </authorList>
    </citation>
    <scope>NUCLEOTIDE SEQUENCE [LARGE SCALE GENOMIC DNA]</scope>
    <source>
        <strain evidence="2">Lor287</strain>
    </source>
</reference>
<keyword evidence="3" id="KW-1185">Reference proteome</keyword>
<accession>A0AAP0B9C9</accession>
<dbReference type="AlphaFoldDB" id="A0AAP0B9C9"/>
<dbReference type="EMBL" id="JBBWWQ010000014">
    <property type="protein sequence ID" value="KAK8931338.1"/>
    <property type="molecule type" value="Genomic_DNA"/>
</dbReference>
<dbReference type="SUPFAM" id="SSF51197">
    <property type="entry name" value="Clavaminate synthase-like"/>
    <property type="match status" value="1"/>
</dbReference>
<name>A0AAP0B9C9_9ASPA</name>
<feature type="region of interest" description="Disordered" evidence="1">
    <location>
        <begin position="182"/>
        <end position="205"/>
    </location>
</feature>
<organism evidence="2 3">
    <name type="scientific">Platanthera zijinensis</name>
    <dbReference type="NCBI Taxonomy" id="2320716"/>
    <lineage>
        <taxon>Eukaryota</taxon>
        <taxon>Viridiplantae</taxon>
        <taxon>Streptophyta</taxon>
        <taxon>Embryophyta</taxon>
        <taxon>Tracheophyta</taxon>
        <taxon>Spermatophyta</taxon>
        <taxon>Magnoliopsida</taxon>
        <taxon>Liliopsida</taxon>
        <taxon>Asparagales</taxon>
        <taxon>Orchidaceae</taxon>
        <taxon>Orchidoideae</taxon>
        <taxon>Orchideae</taxon>
        <taxon>Orchidinae</taxon>
        <taxon>Platanthera</taxon>
    </lineage>
</organism>
<evidence type="ECO:0000313" key="3">
    <source>
        <dbReference type="Proteomes" id="UP001418222"/>
    </source>
</evidence>
<proteinExistence type="predicted"/>
<evidence type="ECO:0000256" key="1">
    <source>
        <dbReference type="SAM" id="MobiDB-lite"/>
    </source>
</evidence>
<protein>
    <submittedName>
        <fullName evidence="2">Uncharacterized protein</fullName>
    </submittedName>
</protein>
<sequence length="217" mass="24665">MNGDLAEEVYMVQPEGFKSGINEIQKKYRFDLVFFGLSKYRATLEEYARHTREISIKLLNAIGDSLGLEESYMEKMLDLTNGHQILVGNRYPPIGRRRQPSAFRLIQTLLSSLFSSSTVPLMVSRCSIMATTSRFESCQAHSSSTPETSWRYDRRKHQGSVWGDLFSPVKRIRPHESDLKLRPRSCDRSRLTGENKPPQTEPKSSFGIVMAVANAVS</sequence>